<feature type="domain" description="Methyltransferase type 11" evidence="3">
    <location>
        <begin position="56"/>
        <end position="143"/>
    </location>
</feature>
<keyword evidence="2" id="KW-0808">Transferase</keyword>
<accession>A0ABR9EAQ8</accession>
<reference evidence="4 5" key="1">
    <citation type="submission" date="2015-03" db="EMBL/GenBank/DDBJ databases">
        <title>Genome sequence of Pseudoalteromonas aurantia.</title>
        <authorList>
            <person name="Xie B.-B."/>
            <person name="Rong J.-C."/>
            <person name="Qin Q.-L."/>
            <person name="Zhang Y.-Z."/>
        </authorList>
    </citation>
    <scope>NUCLEOTIDE SEQUENCE [LARGE SCALE GENOMIC DNA]</scope>
    <source>
        <strain evidence="4 5">208</strain>
    </source>
</reference>
<dbReference type="SUPFAM" id="SSF53335">
    <property type="entry name" value="S-adenosyl-L-methionine-dependent methyltransferases"/>
    <property type="match status" value="1"/>
</dbReference>
<dbReference type="PANTHER" id="PTHR13090:SF1">
    <property type="entry name" value="ARGININE-HYDROXYLASE NDUFAF5, MITOCHONDRIAL"/>
    <property type="match status" value="1"/>
</dbReference>
<evidence type="ECO:0000313" key="4">
    <source>
        <dbReference type="EMBL" id="MBE0368053.1"/>
    </source>
</evidence>
<dbReference type="RefSeq" id="WP_192507392.1">
    <property type="nucleotide sequence ID" value="NZ_AQGV01000012.1"/>
</dbReference>
<evidence type="ECO:0000259" key="3">
    <source>
        <dbReference type="Pfam" id="PF08241"/>
    </source>
</evidence>
<evidence type="ECO:0000256" key="2">
    <source>
        <dbReference type="ARBA" id="ARBA00022679"/>
    </source>
</evidence>
<keyword evidence="5" id="KW-1185">Reference proteome</keyword>
<keyword evidence="1" id="KW-0489">Methyltransferase</keyword>
<dbReference type="Proteomes" id="UP000615755">
    <property type="component" value="Unassembled WGS sequence"/>
</dbReference>
<dbReference type="InterPro" id="IPR013216">
    <property type="entry name" value="Methyltransf_11"/>
</dbReference>
<dbReference type="Pfam" id="PF08241">
    <property type="entry name" value="Methyltransf_11"/>
    <property type="match status" value="1"/>
</dbReference>
<evidence type="ECO:0000313" key="5">
    <source>
        <dbReference type="Proteomes" id="UP000615755"/>
    </source>
</evidence>
<dbReference type="InterPro" id="IPR029063">
    <property type="entry name" value="SAM-dependent_MTases_sf"/>
</dbReference>
<protein>
    <submittedName>
        <fullName evidence="4">Malonyl-CoA O-methyltransferase</fullName>
    </submittedName>
</protein>
<evidence type="ECO:0000256" key="1">
    <source>
        <dbReference type="ARBA" id="ARBA00022603"/>
    </source>
</evidence>
<name>A0ABR9EAQ8_9GAMM</name>
<organism evidence="4 5">
    <name type="scientific">Pseudoalteromonas aurantia 208</name>
    <dbReference type="NCBI Taxonomy" id="1314867"/>
    <lineage>
        <taxon>Bacteria</taxon>
        <taxon>Pseudomonadati</taxon>
        <taxon>Pseudomonadota</taxon>
        <taxon>Gammaproteobacteria</taxon>
        <taxon>Alteromonadales</taxon>
        <taxon>Pseudoalteromonadaceae</taxon>
        <taxon>Pseudoalteromonas</taxon>
    </lineage>
</organism>
<comment type="caution">
    <text evidence="4">The sequence shown here is derived from an EMBL/GenBank/DDBJ whole genome shotgun (WGS) entry which is preliminary data.</text>
</comment>
<dbReference type="EMBL" id="AQGV01000012">
    <property type="protein sequence ID" value="MBE0368053.1"/>
    <property type="molecule type" value="Genomic_DNA"/>
</dbReference>
<dbReference type="InterPro" id="IPR050602">
    <property type="entry name" value="Malonyl-ACP_OMT"/>
</dbReference>
<proteinExistence type="predicted"/>
<gene>
    <name evidence="4" type="primary">bioC</name>
    <name evidence="4" type="ORF">PAUR_a1568</name>
</gene>
<sequence length="261" mass="28361">MNRHSPKSSVMSDAIKQHTAECFSKAADNYGKYAKVQTKAAALLFTKLRLSNRYILDLGAGPLLHHDILAARAADVVHMDLSHAMLMQGPNTTGRVCADMDALPFQSETFDAVFSNFAIQWSQSPAQLFTELARVCKSGGQVVLSSVLTGSLNEIAVAWQANDCETHVNHFLTLSALIGYAAEAGFDIGSAKQIALVDEYPDAKAAIQSIKHIGANKLQGSREKKGLMGRKAYRKVLDGYPITDSCAPVTYQVALLELFKR</sequence>
<dbReference type="CDD" id="cd02440">
    <property type="entry name" value="AdoMet_MTases"/>
    <property type="match status" value="1"/>
</dbReference>
<dbReference type="PANTHER" id="PTHR13090">
    <property type="entry name" value="ARGININE-HYDROXYLASE NDUFAF5, MITOCHONDRIAL"/>
    <property type="match status" value="1"/>
</dbReference>
<dbReference type="Gene3D" id="3.40.50.150">
    <property type="entry name" value="Vaccinia Virus protein VP39"/>
    <property type="match status" value="1"/>
</dbReference>